<keyword evidence="5" id="KW-1185">Reference proteome</keyword>
<evidence type="ECO:0000256" key="1">
    <source>
        <dbReference type="ARBA" id="ARBA00022553"/>
    </source>
</evidence>
<dbReference type="PANTHER" id="PTHR44591">
    <property type="entry name" value="STRESS RESPONSE REGULATOR PROTEIN 1"/>
    <property type="match status" value="1"/>
</dbReference>
<sequence length="129" mass="14085">MSIKCLVVEEAAFIRQIYRLNLHGVNGVEIVAEARDGVEALRLISEIQPDMVLLELVLPLKSGLDVLKSLHGVSPRTQVIVISSLDDESLRVQAKALGAHAYLTKPFTRSQLLGAVEEICQHYAGVQNG</sequence>
<dbReference type="RefSeq" id="WP_015471085.1">
    <property type="nucleotide sequence ID" value="NC_020813.1"/>
</dbReference>
<dbReference type="SUPFAM" id="SSF52172">
    <property type="entry name" value="CheY-like"/>
    <property type="match status" value="1"/>
</dbReference>
<reference evidence="4 5" key="1">
    <citation type="journal article" date="2013" name="ISME J.">
        <title>By their genes ye shall know them: genomic signatures of predatory bacteria.</title>
        <authorList>
            <person name="Pasternak Z."/>
            <person name="Pietrokovski S."/>
            <person name="Rotem O."/>
            <person name="Gophna U."/>
            <person name="Lurie-Weinberger M.N."/>
            <person name="Jurkevitch E."/>
        </authorList>
    </citation>
    <scope>NUCLEOTIDE SEQUENCE [LARGE SCALE GENOMIC DNA]</scope>
    <source>
        <strain evidence="4 5">JSS</strain>
    </source>
</reference>
<dbReference type="PROSITE" id="PS50110">
    <property type="entry name" value="RESPONSE_REGULATORY"/>
    <property type="match status" value="1"/>
</dbReference>
<dbReference type="Gene3D" id="3.40.50.2300">
    <property type="match status" value="1"/>
</dbReference>
<proteinExistence type="predicted"/>
<dbReference type="EMBL" id="CP003537">
    <property type="protein sequence ID" value="AGH96595.1"/>
    <property type="molecule type" value="Genomic_DNA"/>
</dbReference>
<name>M4VDN3_9BACT</name>
<keyword evidence="1" id="KW-0597">Phosphoprotein</keyword>
<evidence type="ECO:0000259" key="3">
    <source>
        <dbReference type="PROSITE" id="PS50110"/>
    </source>
</evidence>
<dbReference type="InterPro" id="IPR001789">
    <property type="entry name" value="Sig_transdc_resp-reg_receiver"/>
</dbReference>
<dbReference type="InterPro" id="IPR011006">
    <property type="entry name" value="CheY-like_superfamily"/>
</dbReference>
<dbReference type="OrthoDB" id="5293963at2"/>
<dbReference type="KEGG" id="bex:A11Q_2379"/>
<dbReference type="AlphaFoldDB" id="M4VDN3"/>
<feature type="domain" description="Response regulatory" evidence="3">
    <location>
        <begin position="4"/>
        <end position="120"/>
    </location>
</feature>
<dbReference type="Proteomes" id="UP000012040">
    <property type="component" value="Chromosome"/>
</dbReference>
<comment type="caution">
    <text evidence="2">Lacks conserved residue(s) required for the propagation of feature annotation.</text>
</comment>
<accession>M4VDN3</accession>
<dbReference type="PATRIC" id="fig|1184267.3.peg.2412"/>
<organism evidence="4 5">
    <name type="scientific">Pseudobdellovibrio exovorus JSS</name>
    <dbReference type="NCBI Taxonomy" id="1184267"/>
    <lineage>
        <taxon>Bacteria</taxon>
        <taxon>Pseudomonadati</taxon>
        <taxon>Bdellovibrionota</taxon>
        <taxon>Bdellovibrionia</taxon>
        <taxon>Bdellovibrionales</taxon>
        <taxon>Pseudobdellovibrionaceae</taxon>
        <taxon>Pseudobdellovibrio</taxon>
    </lineage>
</organism>
<evidence type="ECO:0000313" key="4">
    <source>
        <dbReference type="EMBL" id="AGH96595.1"/>
    </source>
</evidence>
<dbReference type="Pfam" id="PF00072">
    <property type="entry name" value="Response_reg"/>
    <property type="match status" value="1"/>
</dbReference>
<dbReference type="HOGENOM" id="CLU_000445_69_15_7"/>
<dbReference type="STRING" id="1184267.A11Q_2379"/>
<dbReference type="PANTHER" id="PTHR44591:SF3">
    <property type="entry name" value="RESPONSE REGULATORY DOMAIN-CONTAINING PROTEIN"/>
    <property type="match status" value="1"/>
</dbReference>
<dbReference type="InterPro" id="IPR050595">
    <property type="entry name" value="Bact_response_regulator"/>
</dbReference>
<dbReference type="GO" id="GO:0000160">
    <property type="term" value="P:phosphorelay signal transduction system"/>
    <property type="evidence" value="ECO:0007669"/>
    <property type="project" value="InterPro"/>
</dbReference>
<protein>
    <submittedName>
        <fullName evidence="4">Chemotaxis response regulator</fullName>
    </submittedName>
</protein>
<evidence type="ECO:0000313" key="5">
    <source>
        <dbReference type="Proteomes" id="UP000012040"/>
    </source>
</evidence>
<dbReference type="SMART" id="SM00448">
    <property type="entry name" value="REC"/>
    <property type="match status" value="1"/>
</dbReference>
<dbReference type="eggNOG" id="COG2201">
    <property type="taxonomic scope" value="Bacteria"/>
</dbReference>
<evidence type="ECO:0000256" key="2">
    <source>
        <dbReference type="PROSITE-ProRule" id="PRU00169"/>
    </source>
</evidence>
<gene>
    <name evidence="4" type="ORF">A11Q_2379</name>
</gene>